<dbReference type="Pfam" id="PF00161">
    <property type="entry name" value="RIP"/>
    <property type="match status" value="1"/>
</dbReference>
<dbReference type="EMBL" id="BMVC01000011">
    <property type="protein sequence ID" value="GHD03866.1"/>
    <property type="molecule type" value="Genomic_DNA"/>
</dbReference>
<name>A0A919CCI6_9ACTN</name>
<sequence length="381" mass="41435">MKPSGRCCDQRGPLAHTAFTDDGPGGPEHRLAPPPAPRAAERVFASPPLGNRLSAPVCHMGRACAVFADEEKGPDSRKEAQVLSINRGRSGVLRFAVATLAPLMILMGLNVPRATADTPNGRTTYIDFHIDAAIDNVPHYRTVVQQLRTASGHLVHGNDIYETMGRGLDAGLVALNLYNADWVHQTTLYFNASNLYLVGFKSQSGQAYLFSDASTNAREEVGREVRGAPVATLPFSGSYTSLVNTLPGAETEPTTIGIYNIQTNVENLARTPNASAATGYYRGNIARAMLVMIGAFAEAARFPMFRDQFEAAFRRFANPSNVVTPTMQALRTSWGQMSRWVRQLISGPPPAPAIFGSGVYFFVLATWEDVEKYLRAINGQR</sequence>
<proteinExistence type="predicted"/>
<evidence type="ECO:0008006" key="4">
    <source>
        <dbReference type="Google" id="ProtNLM"/>
    </source>
</evidence>
<evidence type="ECO:0000256" key="1">
    <source>
        <dbReference type="SAM" id="MobiDB-lite"/>
    </source>
</evidence>
<dbReference type="PANTHER" id="PTHR33453">
    <property type="match status" value="1"/>
</dbReference>
<gene>
    <name evidence="2" type="ORF">GCM10010334_51950</name>
</gene>
<evidence type="ECO:0000313" key="2">
    <source>
        <dbReference type="EMBL" id="GHD03866.1"/>
    </source>
</evidence>
<reference evidence="2" key="1">
    <citation type="journal article" date="2014" name="Int. J. Syst. Evol. Microbiol.">
        <title>Complete genome sequence of Corynebacterium casei LMG S-19264T (=DSM 44701T), isolated from a smear-ripened cheese.</title>
        <authorList>
            <consortium name="US DOE Joint Genome Institute (JGI-PGF)"/>
            <person name="Walter F."/>
            <person name="Albersmeier A."/>
            <person name="Kalinowski J."/>
            <person name="Ruckert C."/>
        </authorList>
    </citation>
    <scope>NUCLEOTIDE SEQUENCE</scope>
    <source>
        <strain evidence="2">JCM 4637</strain>
    </source>
</reference>
<dbReference type="SUPFAM" id="SSF56371">
    <property type="entry name" value="Ribosome inactivating proteins (RIP)"/>
    <property type="match status" value="1"/>
</dbReference>
<dbReference type="GO" id="GO:0017148">
    <property type="term" value="P:negative regulation of translation"/>
    <property type="evidence" value="ECO:0007669"/>
    <property type="project" value="InterPro"/>
</dbReference>
<dbReference type="Proteomes" id="UP000638353">
    <property type="component" value="Unassembled WGS sequence"/>
</dbReference>
<dbReference type="GO" id="GO:0030598">
    <property type="term" value="F:rRNA N-glycosylase activity"/>
    <property type="evidence" value="ECO:0007669"/>
    <property type="project" value="InterPro"/>
</dbReference>
<organism evidence="2 3">
    <name type="scientific">Streptomyces finlayi</name>
    <dbReference type="NCBI Taxonomy" id="67296"/>
    <lineage>
        <taxon>Bacteria</taxon>
        <taxon>Bacillati</taxon>
        <taxon>Actinomycetota</taxon>
        <taxon>Actinomycetes</taxon>
        <taxon>Kitasatosporales</taxon>
        <taxon>Streptomycetaceae</taxon>
        <taxon>Streptomyces</taxon>
    </lineage>
</organism>
<dbReference type="InterPro" id="IPR001574">
    <property type="entry name" value="Ribosome_inactivat_prot"/>
</dbReference>
<comment type="caution">
    <text evidence="2">The sequence shown here is derived from an EMBL/GenBank/DDBJ whole genome shotgun (WGS) entry which is preliminary data.</text>
</comment>
<dbReference type="InterPro" id="IPR036041">
    <property type="entry name" value="Ribosome-inact_prot_sf"/>
</dbReference>
<dbReference type="Gene3D" id="3.40.420.10">
    <property type="entry name" value="Ricin (A subunit), domain 1"/>
    <property type="match status" value="1"/>
</dbReference>
<accession>A0A919CCI6</accession>
<dbReference type="AlphaFoldDB" id="A0A919CCI6"/>
<reference evidence="2" key="2">
    <citation type="submission" date="2020-09" db="EMBL/GenBank/DDBJ databases">
        <authorList>
            <person name="Sun Q."/>
            <person name="Ohkuma M."/>
        </authorList>
    </citation>
    <scope>NUCLEOTIDE SEQUENCE</scope>
    <source>
        <strain evidence="2">JCM 4637</strain>
    </source>
</reference>
<dbReference type="InterPro" id="IPR016138">
    <property type="entry name" value="Ribosome_inactivat_prot_sub1"/>
</dbReference>
<dbReference type="InterPro" id="IPR017989">
    <property type="entry name" value="Ribosome_inactivat_1/2"/>
</dbReference>
<dbReference type="PANTHER" id="PTHR33453:SF34">
    <property type="entry name" value="RIBOSOME-INACTIVATING PROTEIN"/>
    <property type="match status" value="1"/>
</dbReference>
<evidence type="ECO:0000313" key="3">
    <source>
        <dbReference type="Proteomes" id="UP000638353"/>
    </source>
</evidence>
<feature type="region of interest" description="Disordered" evidence="1">
    <location>
        <begin position="1"/>
        <end position="38"/>
    </location>
</feature>
<protein>
    <recommendedName>
        <fullName evidence="4">Ribosome inactivating protein</fullName>
    </recommendedName>
</protein>
<dbReference type="PRINTS" id="PR00396">
    <property type="entry name" value="SHIGARICIN"/>
</dbReference>